<evidence type="ECO:0000313" key="7">
    <source>
        <dbReference type="EMBL" id="GGO28812.1"/>
    </source>
</evidence>
<sequence>MLKYLRYALLAVTALCLLTLAIANRAPVTLRALPDDIAAVVGMNWQINLPLFAVIFGGIAVGLLIGFVWEWLREHRYRSEAGTKAAEARRLQRELAAMRDAKGEVQDDVLAILDKKS</sequence>
<organism evidence="7 8">
    <name type="scientific">Gemmobacter aquaticus</name>
    <dbReference type="NCBI Taxonomy" id="490185"/>
    <lineage>
        <taxon>Bacteria</taxon>
        <taxon>Pseudomonadati</taxon>
        <taxon>Pseudomonadota</taxon>
        <taxon>Alphaproteobacteria</taxon>
        <taxon>Rhodobacterales</taxon>
        <taxon>Paracoccaceae</taxon>
        <taxon>Gemmobacter</taxon>
    </lineage>
</organism>
<dbReference type="RefSeq" id="WP_308423073.1">
    <property type="nucleotide sequence ID" value="NZ_BMLP01000001.1"/>
</dbReference>
<keyword evidence="8" id="KW-1185">Reference proteome</keyword>
<dbReference type="AlphaFoldDB" id="A0A918DCT4"/>
<proteinExistence type="predicted"/>
<name>A0A918DCT4_9RHOB</name>
<dbReference type="GO" id="GO:0005886">
    <property type="term" value="C:plasma membrane"/>
    <property type="evidence" value="ECO:0007669"/>
    <property type="project" value="InterPro"/>
</dbReference>
<reference evidence="7 8" key="1">
    <citation type="journal article" date="2014" name="Int. J. Syst. Evol. Microbiol.">
        <title>Complete genome sequence of Corynebacterium casei LMG S-19264T (=DSM 44701T), isolated from a smear-ripened cheese.</title>
        <authorList>
            <consortium name="US DOE Joint Genome Institute (JGI-PGF)"/>
            <person name="Walter F."/>
            <person name="Albersmeier A."/>
            <person name="Kalinowski J."/>
            <person name="Ruckert C."/>
        </authorList>
    </citation>
    <scope>NUCLEOTIDE SEQUENCE [LARGE SCALE GENOMIC DNA]</scope>
    <source>
        <strain evidence="7 8">CGMCC 1.7029</strain>
    </source>
</reference>
<evidence type="ECO:0000256" key="1">
    <source>
        <dbReference type="ARBA" id="ARBA00022475"/>
    </source>
</evidence>
<evidence type="ECO:0000256" key="2">
    <source>
        <dbReference type="ARBA" id="ARBA00022692"/>
    </source>
</evidence>
<keyword evidence="2 5" id="KW-0812">Transmembrane</keyword>
<protein>
    <submittedName>
        <fullName evidence="7">Phosphoribosylanthranilate isomerase</fullName>
    </submittedName>
</protein>
<feature type="transmembrane region" description="Helical" evidence="5">
    <location>
        <begin position="49"/>
        <end position="69"/>
    </location>
</feature>
<evidence type="ECO:0000256" key="4">
    <source>
        <dbReference type="ARBA" id="ARBA00023136"/>
    </source>
</evidence>
<dbReference type="Pfam" id="PF06305">
    <property type="entry name" value="LapA_dom"/>
    <property type="match status" value="1"/>
</dbReference>
<feature type="domain" description="Lipopolysaccharide assembly protein A" evidence="6">
    <location>
        <begin position="44"/>
        <end position="96"/>
    </location>
</feature>
<dbReference type="Proteomes" id="UP000598196">
    <property type="component" value="Unassembled WGS sequence"/>
</dbReference>
<comment type="caution">
    <text evidence="7">The sequence shown here is derived from an EMBL/GenBank/DDBJ whole genome shotgun (WGS) entry which is preliminary data.</text>
</comment>
<keyword evidence="7" id="KW-0413">Isomerase</keyword>
<dbReference type="GO" id="GO:0016853">
    <property type="term" value="F:isomerase activity"/>
    <property type="evidence" value="ECO:0007669"/>
    <property type="project" value="UniProtKB-KW"/>
</dbReference>
<keyword evidence="1" id="KW-1003">Cell membrane</keyword>
<keyword evidence="3 5" id="KW-1133">Transmembrane helix</keyword>
<evidence type="ECO:0000256" key="5">
    <source>
        <dbReference type="SAM" id="Phobius"/>
    </source>
</evidence>
<evidence type="ECO:0000259" key="6">
    <source>
        <dbReference type="Pfam" id="PF06305"/>
    </source>
</evidence>
<dbReference type="EMBL" id="BMLP01000001">
    <property type="protein sequence ID" value="GGO28812.1"/>
    <property type="molecule type" value="Genomic_DNA"/>
</dbReference>
<accession>A0A918DCT4</accession>
<gene>
    <name evidence="7" type="ORF">GCM10010991_12020</name>
</gene>
<keyword evidence="4 5" id="KW-0472">Membrane</keyword>
<dbReference type="InterPro" id="IPR010445">
    <property type="entry name" value="LapA_dom"/>
</dbReference>
<evidence type="ECO:0000313" key="8">
    <source>
        <dbReference type="Proteomes" id="UP000598196"/>
    </source>
</evidence>
<evidence type="ECO:0000256" key="3">
    <source>
        <dbReference type="ARBA" id="ARBA00022989"/>
    </source>
</evidence>